<feature type="transmembrane region" description="Helical" evidence="1">
    <location>
        <begin position="589"/>
        <end position="608"/>
    </location>
</feature>
<dbReference type="Pfam" id="PF09822">
    <property type="entry name" value="ABC_transp_aux"/>
    <property type="match status" value="1"/>
</dbReference>
<evidence type="ECO:0000259" key="2">
    <source>
        <dbReference type="Pfam" id="PF09822"/>
    </source>
</evidence>
<feature type="domain" description="DUF7088" evidence="3">
    <location>
        <begin position="44"/>
        <end position="144"/>
    </location>
</feature>
<keyword evidence="1" id="KW-0472">Membrane</keyword>
<dbReference type="InterPro" id="IPR055396">
    <property type="entry name" value="DUF7088"/>
</dbReference>
<evidence type="ECO:0000256" key="1">
    <source>
        <dbReference type="SAM" id="Phobius"/>
    </source>
</evidence>
<proteinExistence type="predicted"/>
<sequence length="620" mass="69881">MKTIKTKAWAHKTQLLILAAIFLLSSVVISQSGLFSRLRVDLTENNLFTLNDGTINILKSIDENIHLRLFYSDQATTNIPMLRTYHRRVVDFLEELERYGSGKFKVTMIDPVTFSEQEDQASQYGLQALPVGEGGENVFFGIAGSNALDDTEVIPFLQPDREAFLEYDVAQLIYNLNNPDKRTIGVMSDLPLLGGFDPQQGQLPGQIIFEQLKDMYEVVSVETTVTSISEVDLLLVIHPKNLTEATLFAIDQFVMKGGRLMVFVDPVAQAEEVPADPENPMAQLQADRSSDLAVLFNAWGVGFDPSKVVLDSQQAVSIQSAQGQAIRHLGINSWTDNTFNQTDVVTSDLSSLNTALAGVLTGDADRLLPILSTTDQSMLTTNDAMSLLFDPNVLFQNFNADDQVYTLAARVQGALNSAYPEGIDGQPGAIKQIDQAQIVIFSDVDILFDRMWVRAQSFFGRQVYSNFADNGSLINNLIDNMTGSVDLIQVRARGTSNRPFDKVQELKRVSEQKYRETESQLLQQLRETETKLNELQSIKGQENQLLINQEQQQEIYKFKQRKLQVRKNLREVKRNLNKDIEALGTKMKFMNIALLPILLTLMIVFMSWRKSKRKERRYVK</sequence>
<name>A0A3B0W6H5_9ZZZZ</name>
<evidence type="ECO:0000313" key="4">
    <source>
        <dbReference type="EMBL" id="VAW48030.1"/>
    </source>
</evidence>
<accession>A0A3B0W6H5</accession>
<dbReference type="InterPro" id="IPR019196">
    <property type="entry name" value="ABC_transp_unknown"/>
</dbReference>
<organism evidence="4">
    <name type="scientific">hydrothermal vent metagenome</name>
    <dbReference type="NCBI Taxonomy" id="652676"/>
    <lineage>
        <taxon>unclassified sequences</taxon>
        <taxon>metagenomes</taxon>
        <taxon>ecological metagenomes</taxon>
    </lineage>
</organism>
<protein>
    <submittedName>
        <fullName evidence="4">Gliding motility protein GldG</fullName>
    </submittedName>
</protein>
<gene>
    <name evidence="4" type="ORF">MNBD_GAMMA02-708</name>
</gene>
<feature type="domain" description="ABC-type uncharacterised transport system" evidence="2">
    <location>
        <begin position="181"/>
        <end position="474"/>
    </location>
</feature>
<evidence type="ECO:0000259" key="3">
    <source>
        <dbReference type="Pfam" id="PF23357"/>
    </source>
</evidence>
<keyword evidence="1" id="KW-0812">Transmembrane</keyword>
<dbReference type="Pfam" id="PF23357">
    <property type="entry name" value="DUF7088"/>
    <property type="match status" value="1"/>
</dbReference>
<dbReference type="AlphaFoldDB" id="A0A3B0W6H5"/>
<dbReference type="EMBL" id="UOFA01000381">
    <property type="protein sequence ID" value="VAW48030.1"/>
    <property type="molecule type" value="Genomic_DNA"/>
</dbReference>
<reference evidence="4" key="1">
    <citation type="submission" date="2018-06" db="EMBL/GenBank/DDBJ databases">
        <authorList>
            <person name="Zhirakovskaya E."/>
        </authorList>
    </citation>
    <scope>NUCLEOTIDE SEQUENCE</scope>
</reference>
<keyword evidence="1" id="KW-1133">Transmembrane helix</keyword>